<dbReference type="AlphaFoldDB" id="W6YVQ9"/>
<dbReference type="PANTHER" id="PTHR35569:SF1">
    <property type="entry name" value="CYANAMIDE HYDRATASE DDI2-RELATED"/>
    <property type="match status" value="1"/>
</dbReference>
<dbReference type="NCBIfam" id="TIGR03401">
    <property type="entry name" value="cyanamide_fam"/>
    <property type="match status" value="1"/>
</dbReference>
<evidence type="ECO:0000313" key="2">
    <source>
        <dbReference type="Proteomes" id="UP000054032"/>
    </source>
</evidence>
<dbReference type="eggNOG" id="ENOG502QTPD">
    <property type="taxonomic scope" value="Eukaryota"/>
</dbReference>
<reference evidence="1 2" key="1">
    <citation type="journal article" date="2013" name="PLoS Genet.">
        <title>Comparative genome structure, secondary metabolite, and effector coding capacity across Cochliobolus pathogens.</title>
        <authorList>
            <person name="Condon B.J."/>
            <person name="Leng Y."/>
            <person name="Wu D."/>
            <person name="Bushley K.E."/>
            <person name="Ohm R.A."/>
            <person name="Otillar R."/>
            <person name="Martin J."/>
            <person name="Schackwitz W."/>
            <person name="Grimwood J."/>
            <person name="MohdZainudin N."/>
            <person name="Xue C."/>
            <person name="Wang R."/>
            <person name="Manning V.A."/>
            <person name="Dhillon B."/>
            <person name="Tu Z.J."/>
            <person name="Steffenson B.J."/>
            <person name="Salamov A."/>
            <person name="Sun H."/>
            <person name="Lowry S."/>
            <person name="LaButti K."/>
            <person name="Han J."/>
            <person name="Copeland A."/>
            <person name="Lindquist E."/>
            <person name="Barry K."/>
            <person name="Schmutz J."/>
            <person name="Baker S.E."/>
            <person name="Ciuffetti L.M."/>
            <person name="Grigoriev I.V."/>
            <person name="Zhong S."/>
            <person name="Turgeon B.G."/>
        </authorList>
    </citation>
    <scope>NUCLEOTIDE SEQUENCE [LARGE SCALE GENOMIC DNA]</scope>
    <source>
        <strain evidence="1 2">ATCC 44560</strain>
    </source>
</reference>
<proteinExistence type="predicted"/>
<evidence type="ECO:0000313" key="1">
    <source>
        <dbReference type="EMBL" id="EUC39599.1"/>
    </source>
</evidence>
<evidence type="ECO:0008006" key="3">
    <source>
        <dbReference type="Google" id="ProtNLM"/>
    </source>
</evidence>
<dbReference type="SUPFAM" id="SSF109604">
    <property type="entry name" value="HD-domain/PDEase-like"/>
    <property type="match status" value="1"/>
</dbReference>
<dbReference type="RefSeq" id="XP_007693883.1">
    <property type="nucleotide sequence ID" value="XM_007695693.1"/>
</dbReference>
<dbReference type="OrthoDB" id="409121at2759"/>
<protein>
    <recommendedName>
        <fullName evidence="3">HD domain-containing protein</fullName>
    </recommendedName>
</protein>
<accession>W6YVQ9</accession>
<dbReference type="HOGENOM" id="CLU_079935_1_0_1"/>
<keyword evidence="2" id="KW-1185">Reference proteome</keyword>
<organism evidence="1 2">
    <name type="scientific">Bipolaris oryzae ATCC 44560</name>
    <dbReference type="NCBI Taxonomy" id="930090"/>
    <lineage>
        <taxon>Eukaryota</taxon>
        <taxon>Fungi</taxon>
        <taxon>Dikarya</taxon>
        <taxon>Ascomycota</taxon>
        <taxon>Pezizomycotina</taxon>
        <taxon>Dothideomycetes</taxon>
        <taxon>Pleosporomycetidae</taxon>
        <taxon>Pleosporales</taxon>
        <taxon>Pleosporineae</taxon>
        <taxon>Pleosporaceae</taxon>
        <taxon>Bipolaris</taxon>
    </lineage>
</organism>
<dbReference type="GeneID" id="19121832"/>
<gene>
    <name evidence="1" type="ORF">COCMIDRAFT_31263</name>
</gene>
<dbReference type="InterPro" id="IPR017771">
    <property type="entry name" value="Cyanamide_hydratase_HD"/>
</dbReference>
<dbReference type="PANTHER" id="PTHR35569">
    <property type="entry name" value="CYANAMIDE HYDRATASE DDI2-RELATED"/>
    <property type="match status" value="1"/>
</dbReference>
<dbReference type="STRING" id="930090.W6YVQ9"/>
<dbReference type="KEGG" id="bor:COCMIDRAFT_31263"/>
<dbReference type="EMBL" id="KI964315">
    <property type="protein sequence ID" value="EUC39599.1"/>
    <property type="molecule type" value="Genomic_DNA"/>
</dbReference>
<sequence>MPQLADQSGKTFEFYGWTLVPHDTSLLLQDVSQWDPAVDDVTDVQIPQTELANKVHDYAKKRLSEDVYNHSMRVYFYETYYLTCLLHDIGATSEKLRATLLSFEFCGGYFAPDILKEFGAFKEQAESVAEAVIQP</sequence>
<dbReference type="Proteomes" id="UP000054032">
    <property type="component" value="Unassembled WGS sequence"/>
</dbReference>
<name>W6YVQ9_COCMI</name>